<gene>
    <name evidence="2" type="ORF">H8B19_02125</name>
</gene>
<comment type="caution">
    <text evidence="2">The sequence shown here is derived from an EMBL/GenBank/DDBJ whole genome shotgun (WGS) entry which is preliminary data.</text>
</comment>
<accession>A0A8J6IS97</accession>
<proteinExistence type="predicted"/>
<feature type="region of interest" description="Disordered" evidence="1">
    <location>
        <begin position="11"/>
        <end position="38"/>
    </location>
</feature>
<sequence>MSSLQEQLLKAGLADKKKANQIKKEKHKQVKARQHHNVQIEDEAKKLAAEQLKAKQQKDKTLNQQAKAKADEKAVKAQIKQLIQLNKQPKGNGDIACNFTDGTKVKHMYVDDKTHKHITRGLLAIVKFQGGYELVPTQVAEKIAQRDEQSVLYRADQLEENNNLTEEEKDWYADYEIPDDLVW</sequence>
<dbReference type="RefSeq" id="WP_186505119.1">
    <property type="nucleotide sequence ID" value="NZ_JACNEP010000001.1"/>
</dbReference>
<reference evidence="2" key="2">
    <citation type="submission" date="2020-08" db="EMBL/GenBank/DDBJ databases">
        <authorList>
            <person name="Lai Q."/>
        </authorList>
    </citation>
    <scope>NUCLEOTIDE SEQUENCE</scope>
    <source>
        <strain evidence="2">S27-2</strain>
    </source>
</reference>
<evidence type="ECO:0000313" key="2">
    <source>
        <dbReference type="EMBL" id="MBC3764658.1"/>
    </source>
</evidence>
<keyword evidence="3" id="KW-1185">Reference proteome</keyword>
<dbReference type="Proteomes" id="UP000601768">
    <property type="component" value="Unassembled WGS sequence"/>
</dbReference>
<reference evidence="2" key="1">
    <citation type="journal article" date="2018" name="Int. J. Syst. Evol. Microbiol.">
        <title>Neptunicella marina gen. nov., sp. nov., isolated from surface seawater.</title>
        <authorList>
            <person name="Liu X."/>
            <person name="Lai Q."/>
            <person name="Du Y."/>
            <person name="Zhang X."/>
            <person name="Liu Z."/>
            <person name="Sun F."/>
            <person name="Shao Z."/>
        </authorList>
    </citation>
    <scope>NUCLEOTIDE SEQUENCE</scope>
    <source>
        <strain evidence="2">S27-2</strain>
    </source>
</reference>
<name>A0A8J6IS97_9ALTE</name>
<dbReference type="EMBL" id="JACNEP010000001">
    <property type="protein sequence ID" value="MBC3764658.1"/>
    <property type="molecule type" value="Genomic_DNA"/>
</dbReference>
<evidence type="ECO:0000256" key="1">
    <source>
        <dbReference type="SAM" id="MobiDB-lite"/>
    </source>
</evidence>
<dbReference type="Pfam" id="PF09831">
    <property type="entry name" value="DUF2058"/>
    <property type="match status" value="1"/>
</dbReference>
<evidence type="ECO:0000313" key="3">
    <source>
        <dbReference type="Proteomes" id="UP000601768"/>
    </source>
</evidence>
<feature type="compositionally biased region" description="Basic residues" evidence="1">
    <location>
        <begin position="19"/>
        <end position="36"/>
    </location>
</feature>
<dbReference type="AlphaFoldDB" id="A0A8J6IS97"/>
<protein>
    <submittedName>
        <fullName evidence="2">DUF2058 domain-containing protein</fullName>
    </submittedName>
</protein>
<organism evidence="2 3">
    <name type="scientific">Neptunicella marina</name>
    <dbReference type="NCBI Taxonomy" id="2125989"/>
    <lineage>
        <taxon>Bacteria</taxon>
        <taxon>Pseudomonadati</taxon>
        <taxon>Pseudomonadota</taxon>
        <taxon>Gammaproteobacteria</taxon>
        <taxon>Alteromonadales</taxon>
        <taxon>Alteromonadaceae</taxon>
        <taxon>Neptunicella</taxon>
    </lineage>
</organism>
<dbReference type="InterPro" id="IPR018636">
    <property type="entry name" value="DUF2058"/>
</dbReference>